<evidence type="ECO:0000256" key="2">
    <source>
        <dbReference type="ARBA" id="ARBA00023239"/>
    </source>
</evidence>
<dbReference type="InterPro" id="IPR050963">
    <property type="entry name" value="Sirohydro_Cobaltochel/CbiX"/>
</dbReference>
<dbReference type="PANTHER" id="PTHR33542">
    <property type="entry name" value="SIROHYDROCHLORIN FERROCHELATASE, CHLOROPLASTIC"/>
    <property type="match status" value="1"/>
</dbReference>
<organism evidence="3 4">
    <name type="scientific">Kurthia gibsonii</name>
    <dbReference type="NCBI Taxonomy" id="33946"/>
    <lineage>
        <taxon>Bacteria</taxon>
        <taxon>Bacillati</taxon>
        <taxon>Bacillota</taxon>
        <taxon>Bacilli</taxon>
        <taxon>Bacillales</taxon>
        <taxon>Caryophanaceae</taxon>
        <taxon>Kurthia</taxon>
    </lineage>
</organism>
<accession>A0ABU9LP57</accession>
<gene>
    <name evidence="3" type="ORF">AAF454_10330</name>
</gene>
<dbReference type="Gene3D" id="3.40.50.1400">
    <property type="match status" value="2"/>
</dbReference>
<keyword evidence="2" id="KW-0456">Lyase</keyword>
<dbReference type="RefSeq" id="WP_087680220.1">
    <property type="nucleotide sequence ID" value="NZ_JBANCH010000001.1"/>
</dbReference>
<protein>
    <submittedName>
        <fullName evidence="3">Sirohydrochlorin chelatase</fullName>
    </submittedName>
</protein>
<keyword evidence="1" id="KW-0479">Metal-binding</keyword>
<reference evidence="3 4" key="1">
    <citation type="submission" date="2024-04" db="EMBL/GenBank/DDBJ databases">
        <authorList>
            <person name="Wu Y.S."/>
            <person name="Zhang L."/>
        </authorList>
    </citation>
    <scope>NUCLEOTIDE SEQUENCE [LARGE SCALE GENOMIC DNA]</scope>
    <source>
        <strain evidence="3 4">KG-01</strain>
    </source>
</reference>
<dbReference type="Proteomes" id="UP001398420">
    <property type="component" value="Unassembled WGS sequence"/>
</dbReference>
<dbReference type="CDD" id="cd03416">
    <property type="entry name" value="CbiX_SirB_N"/>
    <property type="match status" value="1"/>
</dbReference>
<evidence type="ECO:0000313" key="4">
    <source>
        <dbReference type="Proteomes" id="UP001398420"/>
    </source>
</evidence>
<keyword evidence="4" id="KW-1185">Reference proteome</keyword>
<dbReference type="SUPFAM" id="SSF53800">
    <property type="entry name" value="Chelatase"/>
    <property type="match status" value="1"/>
</dbReference>
<dbReference type="EMBL" id="JBCEWA010000007">
    <property type="protein sequence ID" value="MEL5988794.1"/>
    <property type="molecule type" value="Genomic_DNA"/>
</dbReference>
<dbReference type="PANTHER" id="PTHR33542:SF3">
    <property type="entry name" value="SIROHYDROCHLORIN FERROCHELATASE, CHLOROPLASTIC"/>
    <property type="match status" value="1"/>
</dbReference>
<dbReference type="Pfam" id="PF01903">
    <property type="entry name" value="CbiX"/>
    <property type="match status" value="2"/>
</dbReference>
<comment type="caution">
    <text evidence="3">The sequence shown here is derived from an EMBL/GenBank/DDBJ whole genome shotgun (WGS) entry which is preliminary data.</text>
</comment>
<dbReference type="InterPro" id="IPR002762">
    <property type="entry name" value="CbiX-like"/>
</dbReference>
<sequence>MRAILYVGHGTRVREGERQAIEFIERVKSQMDEPIQEIAFLEISSPSIEEGVATCVAKGATEIIVMPLLLLTAQHATTDLPEILAEVGPKYPTVTFTLGQPIGVTRTMIDAVIEQLSTQPVPKNAQLIIVGRGSSEPAIQQEFAEIASRLKLRTAIRSIDIAFLYGSGPKIEDVLALHQERKEPVVLIPYLLFSGLLMKRLERLQQTEKREVILTKRLGEVPSTARAFKEAVEKKMQSIELNGVSI</sequence>
<proteinExistence type="predicted"/>
<evidence type="ECO:0000256" key="1">
    <source>
        <dbReference type="ARBA" id="ARBA00022723"/>
    </source>
</evidence>
<evidence type="ECO:0000313" key="3">
    <source>
        <dbReference type="EMBL" id="MEL5988794.1"/>
    </source>
</evidence>
<name>A0ABU9LP57_9BACL</name>